<keyword evidence="2" id="KW-0808">Transferase</keyword>
<dbReference type="InterPro" id="IPR011009">
    <property type="entry name" value="Kinase-like_dom_sf"/>
</dbReference>
<protein>
    <submittedName>
        <fullName evidence="2">Serine/threonine protein kinase</fullName>
    </submittedName>
</protein>
<keyword evidence="2" id="KW-0418">Kinase</keyword>
<dbReference type="Pfam" id="PF00069">
    <property type="entry name" value="Pkinase"/>
    <property type="match status" value="1"/>
</dbReference>
<dbReference type="GO" id="GO:0004674">
    <property type="term" value="F:protein serine/threonine kinase activity"/>
    <property type="evidence" value="ECO:0007669"/>
    <property type="project" value="UniProtKB-KW"/>
</dbReference>
<dbReference type="RefSeq" id="WP_101644348.1">
    <property type="nucleotide sequence ID" value="NZ_PGUY01000053.1"/>
</dbReference>
<comment type="caution">
    <text evidence="2">The sequence shown here is derived from an EMBL/GenBank/DDBJ whole genome shotgun (WGS) entry which is preliminary data.</text>
</comment>
<feature type="domain" description="Protein kinase" evidence="1">
    <location>
        <begin position="30"/>
        <end position="274"/>
    </location>
</feature>
<dbReference type="EMBL" id="PGUY01000053">
    <property type="protein sequence ID" value="PLT28717.1"/>
    <property type="molecule type" value="Genomic_DNA"/>
</dbReference>
<dbReference type="PROSITE" id="PS50011">
    <property type="entry name" value="PROTEIN_KINASE_DOM"/>
    <property type="match status" value="1"/>
</dbReference>
<keyword evidence="2" id="KW-0723">Serine/threonine-protein kinase</keyword>
<dbReference type="SMART" id="SM00220">
    <property type="entry name" value="S_TKc"/>
    <property type="match status" value="1"/>
</dbReference>
<accession>A0A2N5M2Y6</accession>
<sequence>MKMIQRLKTFVPERIVEKQFIQELERIHNWHVVSEAGSGSYGKAYIILQKEKGSSFVLKRLRKRKWRSKDALQAFQLEQKILQTLDHAAFPRFYSSGEMLGIPYFIMERKYGHTLEEVLFDKNEVYSEEQTFHLAGKLLGIIVHMHQNGIVHRDIRIPNVLLHQNSISVIDFGLGSFIETEEYDLNLHPKQSKTYISDLYGLGHFLLFLLYSSYEADNSSGSGWEEELTISKQAKEIIKKLLSVKEPYTSSEEALEHVKKHIRNYRGNKNDVIQ</sequence>
<name>A0A2N5M2Y6_9BACI</name>
<dbReference type="AlphaFoldDB" id="A0A2N5M2Y6"/>
<dbReference type="PANTHER" id="PTHR24347">
    <property type="entry name" value="SERINE/THREONINE-PROTEIN KINASE"/>
    <property type="match status" value="1"/>
</dbReference>
<dbReference type="GO" id="GO:0005524">
    <property type="term" value="F:ATP binding"/>
    <property type="evidence" value="ECO:0007669"/>
    <property type="project" value="InterPro"/>
</dbReference>
<dbReference type="SUPFAM" id="SSF56112">
    <property type="entry name" value="Protein kinase-like (PK-like)"/>
    <property type="match status" value="1"/>
</dbReference>
<dbReference type="Proteomes" id="UP000234748">
    <property type="component" value="Unassembled WGS sequence"/>
</dbReference>
<evidence type="ECO:0000259" key="1">
    <source>
        <dbReference type="PROSITE" id="PS50011"/>
    </source>
</evidence>
<dbReference type="InterPro" id="IPR000719">
    <property type="entry name" value="Prot_kinase_dom"/>
</dbReference>
<dbReference type="OrthoDB" id="9788659at2"/>
<evidence type="ECO:0000313" key="2">
    <source>
        <dbReference type="EMBL" id="PLT28717.1"/>
    </source>
</evidence>
<dbReference type="CDD" id="cd00180">
    <property type="entry name" value="PKc"/>
    <property type="match status" value="1"/>
</dbReference>
<evidence type="ECO:0000313" key="3">
    <source>
        <dbReference type="Proteomes" id="UP000234748"/>
    </source>
</evidence>
<reference evidence="2 3" key="1">
    <citation type="submission" date="2017-11" db="EMBL/GenBank/DDBJ databases">
        <title>Comparitive Functional Genomics of Dry Heat Resistant strains isolated from the Viking Spacecraft.</title>
        <authorList>
            <person name="Seuylemezian A."/>
            <person name="Cooper K."/>
            <person name="Vaishampayan P."/>
        </authorList>
    </citation>
    <scope>NUCLEOTIDE SEQUENCE [LARGE SCALE GENOMIC DNA]</scope>
    <source>
        <strain evidence="2 3">V1-29</strain>
    </source>
</reference>
<dbReference type="Gene3D" id="1.10.510.10">
    <property type="entry name" value="Transferase(Phosphotransferase) domain 1"/>
    <property type="match status" value="1"/>
</dbReference>
<keyword evidence="3" id="KW-1185">Reference proteome</keyword>
<proteinExistence type="predicted"/>
<gene>
    <name evidence="2" type="ORF">CUU66_17070</name>
</gene>
<organism evidence="2 3">
    <name type="scientific">Peribacillus deserti</name>
    <dbReference type="NCBI Taxonomy" id="673318"/>
    <lineage>
        <taxon>Bacteria</taxon>
        <taxon>Bacillati</taxon>
        <taxon>Bacillota</taxon>
        <taxon>Bacilli</taxon>
        <taxon>Bacillales</taxon>
        <taxon>Bacillaceae</taxon>
        <taxon>Peribacillus</taxon>
    </lineage>
</organism>